<reference evidence="1 2" key="1">
    <citation type="submission" date="2016-10" db="EMBL/GenBank/DDBJ databases">
        <authorList>
            <person name="Varghese N."/>
            <person name="Submissions S."/>
        </authorList>
    </citation>
    <scope>NUCLEOTIDE SEQUENCE [LARGE SCALE GENOMIC DNA]</scope>
    <source>
        <strain evidence="1 2">PDC82</strain>
    </source>
</reference>
<gene>
    <name evidence="1" type="ORF">SAMN05428983_0842</name>
</gene>
<evidence type="ECO:0000313" key="1">
    <source>
        <dbReference type="EMBL" id="SDJ25481.1"/>
    </source>
</evidence>
<dbReference type="AlphaFoldDB" id="A0A7Z7FNU6"/>
<dbReference type="EMBL" id="FNEW01000001">
    <property type="protein sequence ID" value="SDJ25481.1"/>
    <property type="molecule type" value="Genomic_DNA"/>
</dbReference>
<dbReference type="Proteomes" id="UP000198917">
    <property type="component" value="Unassembled WGS sequence"/>
</dbReference>
<comment type="caution">
    <text evidence="1">The sequence shown here is derived from an EMBL/GenBank/DDBJ whole genome shotgun (WGS) entry which is preliminary data.</text>
</comment>
<protein>
    <submittedName>
        <fullName evidence="1">Uncharacterized protein</fullName>
    </submittedName>
</protein>
<sequence length="179" mass="19900">MIDLNSIAAEIHASNAHWWRDPATGERLDRNKGEMLMLVVSELSEAMEGERKDLMDDHLPHRKMAEVELADAKIRLFDFAGGCGFKLVDPEGLAIDLSDNRAEALFAIVRLVTGVGNLIESNWHVRVGIEITRVLATIAAYAAKFGYDVDGAVTEKREYNAVRADHKNEARLAANGKKW</sequence>
<accession>A0A7Z7FNU6</accession>
<dbReference type="CDD" id="cd11542">
    <property type="entry name" value="NTP-PPase_u5"/>
    <property type="match status" value="1"/>
</dbReference>
<evidence type="ECO:0000313" key="2">
    <source>
        <dbReference type="Proteomes" id="UP000198917"/>
    </source>
</evidence>
<name>A0A7Z7FNU6_9HYPH</name>
<proteinExistence type="predicted"/>
<organism evidence="1 2">
    <name type="scientific">Agrobacterium fabrum</name>
    <dbReference type="NCBI Taxonomy" id="1176649"/>
    <lineage>
        <taxon>Bacteria</taxon>
        <taxon>Pseudomonadati</taxon>
        <taxon>Pseudomonadota</taxon>
        <taxon>Alphaproteobacteria</taxon>
        <taxon>Hyphomicrobiales</taxon>
        <taxon>Rhizobiaceae</taxon>
        <taxon>Rhizobium/Agrobacterium group</taxon>
        <taxon>Agrobacterium</taxon>
        <taxon>Agrobacterium tumefaciens complex</taxon>
    </lineage>
</organism>